<reference evidence="1" key="1">
    <citation type="submission" date="2022-11" db="EMBL/GenBank/DDBJ databases">
        <title>Centuries of genome instability and evolution in soft-shell clam transmissible cancer (bioRxiv).</title>
        <authorList>
            <person name="Hart S.F.M."/>
            <person name="Yonemitsu M.A."/>
            <person name="Giersch R.M."/>
            <person name="Beal B.F."/>
            <person name="Arriagada G."/>
            <person name="Davis B.W."/>
            <person name="Ostrander E.A."/>
            <person name="Goff S.P."/>
            <person name="Metzger M.J."/>
        </authorList>
    </citation>
    <scope>NUCLEOTIDE SEQUENCE</scope>
    <source>
        <strain evidence="1">MELC-2E11</strain>
        <tissue evidence="1">Siphon/mantle</tissue>
    </source>
</reference>
<dbReference type="EMBL" id="CP111012">
    <property type="protein sequence ID" value="WAQ94789.1"/>
    <property type="molecule type" value="Genomic_DNA"/>
</dbReference>
<proteinExistence type="predicted"/>
<accession>A0ABY7DEE2</accession>
<organism evidence="1 2">
    <name type="scientific">Mya arenaria</name>
    <name type="common">Soft-shell clam</name>
    <dbReference type="NCBI Taxonomy" id="6604"/>
    <lineage>
        <taxon>Eukaryota</taxon>
        <taxon>Metazoa</taxon>
        <taxon>Spiralia</taxon>
        <taxon>Lophotrochozoa</taxon>
        <taxon>Mollusca</taxon>
        <taxon>Bivalvia</taxon>
        <taxon>Autobranchia</taxon>
        <taxon>Heteroconchia</taxon>
        <taxon>Euheterodonta</taxon>
        <taxon>Imparidentia</taxon>
        <taxon>Neoheterodontei</taxon>
        <taxon>Myida</taxon>
        <taxon>Myoidea</taxon>
        <taxon>Myidae</taxon>
        <taxon>Mya</taxon>
    </lineage>
</organism>
<protein>
    <submittedName>
        <fullName evidence="1">Uncharacterized protein</fullName>
    </submittedName>
</protein>
<gene>
    <name evidence="1" type="ORF">MAR_007260</name>
</gene>
<dbReference type="Proteomes" id="UP001164746">
    <property type="component" value="Chromosome 1"/>
</dbReference>
<keyword evidence="2" id="KW-1185">Reference proteome</keyword>
<name>A0ABY7DEE2_MYAAR</name>
<sequence length="71" mass="7993">MECLKCHAYHTDGWNALNAFGTLLMDGMPWVPCWGMECLGYLADGWNAMGTLLRSTEFKYQTDSIDVLIDA</sequence>
<evidence type="ECO:0000313" key="2">
    <source>
        <dbReference type="Proteomes" id="UP001164746"/>
    </source>
</evidence>
<evidence type="ECO:0000313" key="1">
    <source>
        <dbReference type="EMBL" id="WAQ94789.1"/>
    </source>
</evidence>